<dbReference type="AlphaFoldDB" id="A0AAE1KLX4"/>
<organism evidence="1 2">
    <name type="scientific">Petrolisthes cinctipes</name>
    <name type="common">Flat porcelain crab</name>
    <dbReference type="NCBI Taxonomy" id="88211"/>
    <lineage>
        <taxon>Eukaryota</taxon>
        <taxon>Metazoa</taxon>
        <taxon>Ecdysozoa</taxon>
        <taxon>Arthropoda</taxon>
        <taxon>Crustacea</taxon>
        <taxon>Multicrustacea</taxon>
        <taxon>Malacostraca</taxon>
        <taxon>Eumalacostraca</taxon>
        <taxon>Eucarida</taxon>
        <taxon>Decapoda</taxon>
        <taxon>Pleocyemata</taxon>
        <taxon>Anomura</taxon>
        <taxon>Galatheoidea</taxon>
        <taxon>Porcellanidae</taxon>
        <taxon>Petrolisthes</taxon>
    </lineage>
</organism>
<evidence type="ECO:0000313" key="1">
    <source>
        <dbReference type="EMBL" id="KAK3876338.1"/>
    </source>
</evidence>
<sequence length="71" mass="8334">MFQYKNNFLKSGSTDYNITSPTLHLFYIHLLHTSSVRFLALHRLACLRNNVKEEDIIPILNVFLITLSLRK</sequence>
<accession>A0AAE1KLX4</accession>
<dbReference type="Proteomes" id="UP001286313">
    <property type="component" value="Unassembled WGS sequence"/>
</dbReference>
<protein>
    <submittedName>
        <fullName evidence="1">Uncharacterized protein</fullName>
    </submittedName>
</protein>
<dbReference type="EMBL" id="JAWQEG010001836">
    <property type="protein sequence ID" value="KAK3876338.1"/>
    <property type="molecule type" value="Genomic_DNA"/>
</dbReference>
<proteinExistence type="predicted"/>
<name>A0AAE1KLX4_PETCI</name>
<comment type="caution">
    <text evidence="1">The sequence shown here is derived from an EMBL/GenBank/DDBJ whole genome shotgun (WGS) entry which is preliminary data.</text>
</comment>
<evidence type="ECO:0000313" key="2">
    <source>
        <dbReference type="Proteomes" id="UP001286313"/>
    </source>
</evidence>
<gene>
    <name evidence="1" type="ORF">Pcinc_018877</name>
</gene>
<keyword evidence="2" id="KW-1185">Reference proteome</keyword>
<reference evidence="1" key="1">
    <citation type="submission" date="2023-10" db="EMBL/GenBank/DDBJ databases">
        <title>Genome assemblies of two species of porcelain crab, Petrolisthes cinctipes and Petrolisthes manimaculis (Anomura: Porcellanidae).</title>
        <authorList>
            <person name="Angst P."/>
        </authorList>
    </citation>
    <scope>NUCLEOTIDE SEQUENCE</scope>
    <source>
        <strain evidence="1">PB745_01</strain>
        <tissue evidence="1">Gill</tissue>
    </source>
</reference>